<gene>
    <name evidence="1" type="ORF">VOLCADRAFT_105873</name>
</gene>
<dbReference type="InParanoid" id="D8U3T2"/>
<dbReference type="KEGG" id="vcn:VOLCADRAFT_105873"/>
<dbReference type="AlphaFoldDB" id="D8U3T2"/>
<dbReference type="EMBL" id="GL378356">
    <property type="protein sequence ID" value="EFJ45582.1"/>
    <property type="molecule type" value="Genomic_DNA"/>
</dbReference>
<proteinExistence type="predicted"/>
<dbReference type="STRING" id="3068.D8U3T2"/>
<organism evidence="2">
    <name type="scientific">Volvox carteri f. nagariensis</name>
    <dbReference type="NCBI Taxonomy" id="3068"/>
    <lineage>
        <taxon>Eukaryota</taxon>
        <taxon>Viridiplantae</taxon>
        <taxon>Chlorophyta</taxon>
        <taxon>core chlorophytes</taxon>
        <taxon>Chlorophyceae</taxon>
        <taxon>CS clade</taxon>
        <taxon>Chlamydomonadales</taxon>
        <taxon>Volvocaceae</taxon>
        <taxon>Volvox</taxon>
    </lineage>
</organism>
<accession>D8U3T2</accession>
<dbReference type="GeneID" id="9622290"/>
<dbReference type="Proteomes" id="UP000001058">
    <property type="component" value="Unassembled WGS sequence"/>
</dbReference>
<dbReference type="OrthoDB" id="535545at2759"/>
<protein>
    <recommendedName>
        <fullName evidence="3">VASt domain-containing protein</fullName>
    </recommendedName>
</protein>
<keyword evidence="2" id="KW-1185">Reference proteome</keyword>
<evidence type="ECO:0000313" key="2">
    <source>
        <dbReference type="Proteomes" id="UP000001058"/>
    </source>
</evidence>
<reference evidence="1 2" key="1">
    <citation type="journal article" date="2010" name="Science">
        <title>Genomic analysis of organismal complexity in the multicellular green alga Volvox carteri.</title>
        <authorList>
            <person name="Prochnik S.E."/>
            <person name="Umen J."/>
            <person name="Nedelcu A.M."/>
            <person name="Hallmann A."/>
            <person name="Miller S.M."/>
            <person name="Nishii I."/>
            <person name="Ferris P."/>
            <person name="Kuo A."/>
            <person name="Mitros T."/>
            <person name="Fritz-Laylin L.K."/>
            <person name="Hellsten U."/>
            <person name="Chapman J."/>
            <person name="Simakov O."/>
            <person name="Rensing S.A."/>
            <person name="Terry A."/>
            <person name="Pangilinan J."/>
            <person name="Kapitonov V."/>
            <person name="Jurka J."/>
            <person name="Salamov A."/>
            <person name="Shapiro H."/>
            <person name="Schmutz J."/>
            <person name="Grimwood J."/>
            <person name="Lindquist E."/>
            <person name="Lucas S."/>
            <person name="Grigoriev I.V."/>
            <person name="Schmitt R."/>
            <person name="Kirk D."/>
            <person name="Rokhsar D.S."/>
        </authorList>
    </citation>
    <scope>NUCLEOTIDE SEQUENCE [LARGE SCALE GENOMIC DNA]</scope>
    <source>
        <strain evidence="2">f. Nagariensis / Eve</strain>
    </source>
</reference>
<sequence length="464" mass="49819">MKEIEVEKIVLDCTAQLYFDALYAGDAAIRTFHAEVNGDPAALVGRWSEAGVRTVQFVMPMNVPAMLKKFIGKDSVPVVETQQLEWLTPGKAFKVVSEPQLNHGIIALARTASTSACILLGGNFLTLGRGRSRRLPGRGGTPGGGRVDPTVVAAGVTGGLGTGREALDTTCRFPGANSFTTSGFLEVRSLPNGTCQVKALVRCSAALPWPVQATVEGLMAAEAAQSIGTFLAFCQQFYDNWRAEQLLQPERPAAAASGTTAAAGIGGAGSGGDVFFDAIEDESDLRSVAGGEGEKGETSVVPYQPPRLEDIIVDCLRQIQSSSAETARSLRNLEELLRNMDENMQARLCMYDIGSGRAEEEEAGENQKPLYPCLLSSAASFTHTCTKTAKPSKRNQEYADVCQSQLACSRWPGRRVQECLQEESSQTLPRVNVYASPHGCITKQCVICPATSQSYTRCHTFLSY</sequence>
<evidence type="ECO:0000313" key="1">
    <source>
        <dbReference type="EMBL" id="EFJ45582.1"/>
    </source>
</evidence>
<dbReference type="RefSeq" id="XP_002953272.1">
    <property type="nucleotide sequence ID" value="XM_002953226.1"/>
</dbReference>
<name>D8U3T2_VOLCA</name>
<evidence type="ECO:0008006" key="3">
    <source>
        <dbReference type="Google" id="ProtNLM"/>
    </source>
</evidence>